<keyword evidence="3" id="KW-0547">Nucleotide-binding</keyword>
<dbReference type="PROSITE" id="PS50893">
    <property type="entry name" value="ABC_TRANSPORTER_2"/>
    <property type="match status" value="1"/>
</dbReference>
<dbReference type="AlphaFoldDB" id="A0A381YNH3"/>
<sequence length="247" mass="27136">VLAVESINFELRQGNCLGIVGESGSGKTTIAKMLLGIEIPTAGTINVAGRDRSIPARGSSERRKRGRELQMVFQDPYTSLDPRQTGWSSLREVIQLHFPDQTKSQVESRILELGSQVGLGADQLRVRPHSLSGGQRQRVAIARALASKPQAIILDEAVSGLDVSIQAQILNLLMDIKRETGVAYLFISHDLAVIRQMAGYVIVMESGRVVEEGETARVLDQPKENYTRMLRESVPGPGWSPKRRNLA</sequence>
<evidence type="ECO:0000259" key="5">
    <source>
        <dbReference type="PROSITE" id="PS50893"/>
    </source>
</evidence>
<dbReference type="EMBL" id="UINC01018645">
    <property type="protein sequence ID" value="SVA78500.1"/>
    <property type="molecule type" value="Genomic_DNA"/>
</dbReference>
<dbReference type="InterPro" id="IPR017871">
    <property type="entry name" value="ABC_transporter-like_CS"/>
</dbReference>
<dbReference type="Pfam" id="PF00005">
    <property type="entry name" value="ABC_tran"/>
    <property type="match status" value="1"/>
</dbReference>
<feature type="non-terminal residue" evidence="6">
    <location>
        <position position="1"/>
    </location>
</feature>
<gene>
    <name evidence="6" type="ORF">METZ01_LOCUS131354</name>
</gene>
<dbReference type="PANTHER" id="PTHR43776:SF7">
    <property type="entry name" value="D,D-DIPEPTIDE TRANSPORT ATP-BINDING PROTEIN DDPF-RELATED"/>
    <property type="match status" value="1"/>
</dbReference>
<dbReference type="InterPro" id="IPR003439">
    <property type="entry name" value="ABC_transporter-like_ATP-bd"/>
</dbReference>
<keyword evidence="2" id="KW-0813">Transport</keyword>
<comment type="similarity">
    <text evidence="1">Belongs to the ABC transporter superfamily.</text>
</comment>
<dbReference type="GO" id="GO:0016887">
    <property type="term" value="F:ATP hydrolysis activity"/>
    <property type="evidence" value="ECO:0007669"/>
    <property type="project" value="InterPro"/>
</dbReference>
<organism evidence="6">
    <name type="scientific">marine metagenome</name>
    <dbReference type="NCBI Taxonomy" id="408172"/>
    <lineage>
        <taxon>unclassified sequences</taxon>
        <taxon>metagenomes</taxon>
        <taxon>ecological metagenomes</taxon>
    </lineage>
</organism>
<evidence type="ECO:0000256" key="1">
    <source>
        <dbReference type="ARBA" id="ARBA00005417"/>
    </source>
</evidence>
<evidence type="ECO:0000256" key="3">
    <source>
        <dbReference type="ARBA" id="ARBA00022741"/>
    </source>
</evidence>
<evidence type="ECO:0000256" key="4">
    <source>
        <dbReference type="ARBA" id="ARBA00022840"/>
    </source>
</evidence>
<dbReference type="CDD" id="cd03257">
    <property type="entry name" value="ABC_NikE_OppD_transporters"/>
    <property type="match status" value="1"/>
</dbReference>
<dbReference type="InterPro" id="IPR003593">
    <property type="entry name" value="AAA+_ATPase"/>
</dbReference>
<name>A0A381YNH3_9ZZZZ</name>
<evidence type="ECO:0000256" key="2">
    <source>
        <dbReference type="ARBA" id="ARBA00022448"/>
    </source>
</evidence>
<dbReference type="InterPro" id="IPR050319">
    <property type="entry name" value="ABC_transp_ATP-bind"/>
</dbReference>
<protein>
    <recommendedName>
        <fullName evidence="5">ABC transporter domain-containing protein</fullName>
    </recommendedName>
</protein>
<dbReference type="SUPFAM" id="SSF52540">
    <property type="entry name" value="P-loop containing nucleoside triphosphate hydrolases"/>
    <property type="match status" value="1"/>
</dbReference>
<keyword evidence="4" id="KW-0067">ATP-binding</keyword>
<proteinExistence type="inferred from homology"/>
<accession>A0A381YNH3</accession>
<dbReference type="PANTHER" id="PTHR43776">
    <property type="entry name" value="TRANSPORT ATP-BINDING PROTEIN"/>
    <property type="match status" value="1"/>
</dbReference>
<dbReference type="SMART" id="SM00382">
    <property type="entry name" value="AAA"/>
    <property type="match status" value="1"/>
</dbReference>
<dbReference type="Gene3D" id="3.40.50.300">
    <property type="entry name" value="P-loop containing nucleotide triphosphate hydrolases"/>
    <property type="match status" value="1"/>
</dbReference>
<dbReference type="InterPro" id="IPR027417">
    <property type="entry name" value="P-loop_NTPase"/>
</dbReference>
<dbReference type="GO" id="GO:0055085">
    <property type="term" value="P:transmembrane transport"/>
    <property type="evidence" value="ECO:0007669"/>
    <property type="project" value="UniProtKB-ARBA"/>
</dbReference>
<dbReference type="PROSITE" id="PS00211">
    <property type="entry name" value="ABC_TRANSPORTER_1"/>
    <property type="match status" value="1"/>
</dbReference>
<dbReference type="GO" id="GO:0005524">
    <property type="term" value="F:ATP binding"/>
    <property type="evidence" value="ECO:0007669"/>
    <property type="project" value="UniProtKB-KW"/>
</dbReference>
<feature type="domain" description="ABC transporter" evidence="5">
    <location>
        <begin position="1"/>
        <end position="231"/>
    </location>
</feature>
<reference evidence="6" key="1">
    <citation type="submission" date="2018-05" db="EMBL/GenBank/DDBJ databases">
        <authorList>
            <person name="Lanie J.A."/>
            <person name="Ng W.-L."/>
            <person name="Kazmierczak K.M."/>
            <person name="Andrzejewski T.M."/>
            <person name="Davidsen T.M."/>
            <person name="Wayne K.J."/>
            <person name="Tettelin H."/>
            <person name="Glass J.I."/>
            <person name="Rusch D."/>
            <person name="Podicherti R."/>
            <person name="Tsui H.-C.T."/>
            <person name="Winkler M.E."/>
        </authorList>
    </citation>
    <scope>NUCLEOTIDE SEQUENCE</scope>
</reference>
<evidence type="ECO:0000313" key="6">
    <source>
        <dbReference type="EMBL" id="SVA78500.1"/>
    </source>
</evidence>